<comment type="caution">
    <text evidence="1">The sequence shown here is derived from an EMBL/GenBank/DDBJ whole genome shotgun (WGS) entry which is preliminary data.</text>
</comment>
<dbReference type="AlphaFoldDB" id="A0AAP3E390"/>
<evidence type="ECO:0000313" key="1">
    <source>
        <dbReference type="EMBL" id="MCU4743438.1"/>
    </source>
</evidence>
<dbReference type="Proteomes" id="UP001321018">
    <property type="component" value="Unassembled WGS sequence"/>
</dbReference>
<accession>A0AAP3E390</accession>
<organism evidence="1 2">
    <name type="scientific">Natronoglomus mannanivorans</name>
    <dbReference type="NCBI Taxonomy" id="2979990"/>
    <lineage>
        <taxon>Archaea</taxon>
        <taxon>Methanobacteriati</taxon>
        <taxon>Methanobacteriota</taxon>
        <taxon>Stenosarchaea group</taxon>
        <taxon>Halobacteria</taxon>
        <taxon>Halobacteriales</taxon>
        <taxon>Natrialbaceae</taxon>
        <taxon>Natronoglomus</taxon>
    </lineage>
</organism>
<reference evidence="1" key="1">
    <citation type="submission" date="2022-09" db="EMBL/GenBank/DDBJ databases">
        <title>Enrichment on poylsaccharides allowed isolation of novel metabolic and taxonomic groups of Haloarchaea.</title>
        <authorList>
            <person name="Sorokin D.Y."/>
            <person name="Elcheninov A.G."/>
            <person name="Khizhniak T.V."/>
            <person name="Kolganova T.V."/>
            <person name="Kublanov I.V."/>
        </authorList>
    </citation>
    <scope>NUCLEOTIDE SEQUENCE</scope>
    <source>
        <strain evidence="1">AArc-xg1-1</strain>
    </source>
</reference>
<dbReference type="EMBL" id="JAOPKA010000015">
    <property type="protein sequence ID" value="MCU4743438.1"/>
    <property type="molecule type" value="Genomic_DNA"/>
</dbReference>
<evidence type="ECO:0000313" key="2">
    <source>
        <dbReference type="Proteomes" id="UP001321018"/>
    </source>
</evidence>
<dbReference type="RefSeq" id="WP_338005257.1">
    <property type="nucleotide sequence ID" value="NZ_JAOPKA010000015.1"/>
</dbReference>
<proteinExistence type="predicted"/>
<name>A0AAP3E390_9EURY</name>
<sequence length="83" mass="9571">MYTDTHQDRKRTASRTHRVENDVTDLEWTARRLTVLRGLDDDPRAVNLETLIRTHSGETGLEISDPAREDAWIRALNTAEARL</sequence>
<protein>
    <submittedName>
        <fullName evidence="1">Uncharacterized protein</fullName>
    </submittedName>
</protein>
<gene>
    <name evidence="1" type="ORF">OB960_18795</name>
</gene>